<proteinExistence type="predicted"/>
<dbReference type="AlphaFoldDB" id="A0A1H3KRB2"/>
<feature type="transmembrane region" description="Helical" evidence="1">
    <location>
        <begin position="94"/>
        <end position="115"/>
    </location>
</feature>
<protein>
    <submittedName>
        <fullName evidence="2">Uncharacterized protein</fullName>
    </submittedName>
</protein>
<evidence type="ECO:0000313" key="2">
    <source>
        <dbReference type="EMBL" id="SDY54205.1"/>
    </source>
</evidence>
<keyword evidence="1" id="KW-0472">Membrane</keyword>
<feature type="transmembrane region" description="Helical" evidence="1">
    <location>
        <begin position="62"/>
        <end position="82"/>
    </location>
</feature>
<organism evidence="2 3">
    <name type="scientific">Halopenitus persicus</name>
    <dbReference type="NCBI Taxonomy" id="1048396"/>
    <lineage>
        <taxon>Archaea</taxon>
        <taxon>Methanobacteriati</taxon>
        <taxon>Methanobacteriota</taxon>
        <taxon>Stenosarchaea group</taxon>
        <taxon>Halobacteria</taxon>
        <taxon>Halobacteriales</taxon>
        <taxon>Haloferacaceae</taxon>
        <taxon>Halopenitus</taxon>
    </lineage>
</organism>
<feature type="transmembrane region" description="Helical" evidence="1">
    <location>
        <begin position="168"/>
        <end position="185"/>
    </location>
</feature>
<sequence>MRSISRRLVGAALIGGGALLALAAVILAATELPTSVANVVPGSAIAIDAGNGGNGGLSGHSALHPTAYAAGATLLVAGAVAVRDRPVGPKAAIAVPAVGLGLALVGVTLGSGIIAGSEGTVGPGATAGFGTGLEAGNVLAPGDVLAIAGTAAGTAITPIVVGALREHTVVLLAGFVVAIAAVVAAPSPGLVAAVGLVGGGGAVGAAWRLDPGGWRP</sequence>
<dbReference type="EMBL" id="FNPC01000006">
    <property type="protein sequence ID" value="SDY54205.1"/>
    <property type="molecule type" value="Genomic_DNA"/>
</dbReference>
<gene>
    <name evidence="2" type="ORF">SAMN05216564_106106</name>
</gene>
<reference evidence="3" key="1">
    <citation type="submission" date="2016-10" db="EMBL/GenBank/DDBJ databases">
        <authorList>
            <person name="Varghese N."/>
            <person name="Submissions S."/>
        </authorList>
    </citation>
    <scope>NUCLEOTIDE SEQUENCE [LARGE SCALE GENOMIC DNA]</scope>
    <source>
        <strain evidence="3">DC30,IBRC 10041,KCTC 4046</strain>
    </source>
</reference>
<dbReference type="RefSeq" id="WP_092733196.1">
    <property type="nucleotide sequence ID" value="NZ_FNPC01000006.1"/>
</dbReference>
<keyword evidence="3" id="KW-1185">Reference proteome</keyword>
<evidence type="ECO:0000313" key="3">
    <source>
        <dbReference type="Proteomes" id="UP000199079"/>
    </source>
</evidence>
<name>A0A1H3KRB2_9EURY</name>
<keyword evidence="1" id="KW-0812">Transmembrane</keyword>
<keyword evidence="1" id="KW-1133">Transmembrane helix</keyword>
<evidence type="ECO:0000256" key="1">
    <source>
        <dbReference type="SAM" id="Phobius"/>
    </source>
</evidence>
<accession>A0A1H3KRB2</accession>
<feature type="transmembrane region" description="Helical" evidence="1">
    <location>
        <begin position="144"/>
        <end position="161"/>
    </location>
</feature>
<dbReference type="Proteomes" id="UP000199079">
    <property type="component" value="Unassembled WGS sequence"/>
</dbReference>